<dbReference type="InterPro" id="IPR002347">
    <property type="entry name" value="SDR_fam"/>
</dbReference>
<dbReference type="GO" id="GO:0016020">
    <property type="term" value="C:membrane"/>
    <property type="evidence" value="ECO:0007669"/>
    <property type="project" value="TreeGrafter"/>
</dbReference>
<dbReference type="InterPro" id="IPR020904">
    <property type="entry name" value="Sc_DH/Rdtase_CS"/>
</dbReference>
<comment type="similarity">
    <text evidence="1 3">Belongs to the short-chain dehydrogenases/reductases (SDR) family.</text>
</comment>
<evidence type="ECO:0000259" key="4">
    <source>
        <dbReference type="SMART" id="SM00822"/>
    </source>
</evidence>
<protein>
    <submittedName>
        <fullName evidence="5">Ketoacyl reductase</fullName>
    </submittedName>
</protein>
<dbReference type="PANTHER" id="PTHR44196:SF1">
    <property type="entry name" value="DEHYDROGENASE_REDUCTASE SDR FAMILY MEMBER 7B"/>
    <property type="match status" value="1"/>
</dbReference>
<dbReference type="PRINTS" id="PR00080">
    <property type="entry name" value="SDRFAMILY"/>
</dbReference>
<name>A0A1E5QMZ9_9CYAN</name>
<dbReference type="Gene3D" id="3.40.50.720">
    <property type="entry name" value="NAD(P)-binding Rossmann-like Domain"/>
    <property type="match status" value="1"/>
</dbReference>
<keyword evidence="2" id="KW-0560">Oxidoreductase</keyword>
<proteinExistence type="inferred from homology"/>
<dbReference type="InterPro" id="IPR057326">
    <property type="entry name" value="KR_dom"/>
</dbReference>
<dbReference type="SUPFAM" id="SSF51735">
    <property type="entry name" value="NAD(P)-binding Rossmann-fold domains"/>
    <property type="match status" value="1"/>
</dbReference>
<dbReference type="PRINTS" id="PR00081">
    <property type="entry name" value="GDHRDH"/>
</dbReference>
<dbReference type="PROSITE" id="PS00061">
    <property type="entry name" value="ADH_SHORT"/>
    <property type="match status" value="1"/>
</dbReference>
<dbReference type="RefSeq" id="WP_069966408.1">
    <property type="nucleotide sequence ID" value="NZ_CM124774.1"/>
</dbReference>
<dbReference type="PANTHER" id="PTHR44196">
    <property type="entry name" value="DEHYDROGENASE/REDUCTASE SDR FAMILY MEMBER 7B"/>
    <property type="match status" value="1"/>
</dbReference>
<evidence type="ECO:0000313" key="5">
    <source>
        <dbReference type="EMBL" id="OEJ75967.1"/>
    </source>
</evidence>
<dbReference type="InterPro" id="IPR036291">
    <property type="entry name" value="NAD(P)-bd_dom_sf"/>
</dbReference>
<organism evidence="5">
    <name type="scientific">Desertifilum tharense IPPAS B-1220</name>
    <dbReference type="NCBI Taxonomy" id="1781255"/>
    <lineage>
        <taxon>Bacteria</taxon>
        <taxon>Bacillati</taxon>
        <taxon>Cyanobacteriota</taxon>
        <taxon>Cyanophyceae</taxon>
        <taxon>Desertifilales</taxon>
        <taxon>Desertifilaceae</taxon>
        <taxon>Desertifilum</taxon>
    </lineage>
</organism>
<evidence type="ECO:0000256" key="1">
    <source>
        <dbReference type="ARBA" id="ARBA00006484"/>
    </source>
</evidence>
<dbReference type="Pfam" id="PF00106">
    <property type="entry name" value="adh_short"/>
    <property type="match status" value="1"/>
</dbReference>
<reference evidence="5" key="1">
    <citation type="submission" date="2016-09" db="EMBL/GenBank/DDBJ databases">
        <title>Draft genome of thermotolerant cyanobacterium Desertifilum sp. strain IPPAS B-1220.</title>
        <authorList>
            <person name="Sinetova M.A."/>
            <person name="Bolakhan K."/>
            <person name="Zayadan B.K."/>
            <person name="Mironov K.S."/>
            <person name="Ustinova V."/>
            <person name="Kupriyanova E.V."/>
            <person name="Sidorov R.A."/>
            <person name="Skrypnik A.N."/>
            <person name="Gogoleva N.E."/>
            <person name="Gogolev Y.V."/>
            <person name="Los D.A."/>
        </authorList>
    </citation>
    <scope>NUCLEOTIDE SEQUENCE [LARGE SCALE GENOMIC DNA]</scope>
    <source>
        <strain evidence="5">IPPAS B-1220</strain>
    </source>
</reference>
<accession>A0A1E5QMZ9</accession>
<dbReference type="STRING" id="1781255.BH720_06730"/>
<dbReference type="EMBL" id="MJGC01000042">
    <property type="protein sequence ID" value="OEJ75967.1"/>
    <property type="molecule type" value="Genomic_DNA"/>
</dbReference>
<sequence length="355" mass="38876">MNNLLPFLLGSIALLWIGQAIYRLWREWTYSLQGKTILLTGGSRGLGLVMARQLTQAGARLAICARDRDELLRATTELEQQGGEVLAIPCDLGDRLQVEQAIQQARDRFGKIDILINNAGAIQVGPIEEMNLEDYQEAMNIHFWAPLYTTLAVLPEMRQRQAGRIVNISSIGGKVSVPHLSPYCASKFALTGLSEGMRAELAKDGVKVTTVCPGLLRTGSQHNALFKGQHRQEYAWFSISDSLPFVSLSAERAARQIIAALRRGDAEIILSLPAQVATRFHGLFPGITANLLSWVNRLLPAPGGIGTNRALGKDSHSAWSPSWLTVLSDRAAQQNNQFAQEAEGDRAEMVAPKSQ</sequence>
<dbReference type="SMART" id="SM00822">
    <property type="entry name" value="PKS_KR"/>
    <property type="match status" value="1"/>
</dbReference>
<dbReference type="FunFam" id="3.40.50.720:FF:000084">
    <property type="entry name" value="Short-chain dehydrogenase reductase"/>
    <property type="match status" value="1"/>
</dbReference>
<comment type="caution">
    <text evidence="5">The sequence shown here is derived from an EMBL/GenBank/DDBJ whole genome shotgun (WGS) entry which is preliminary data.</text>
</comment>
<gene>
    <name evidence="5" type="ORF">BH720_06730</name>
</gene>
<dbReference type="GO" id="GO:0016491">
    <property type="term" value="F:oxidoreductase activity"/>
    <property type="evidence" value="ECO:0007669"/>
    <property type="project" value="UniProtKB-KW"/>
</dbReference>
<evidence type="ECO:0000256" key="2">
    <source>
        <dbReference type="ARBA" id="ARBA00023002"/>
    </source>
</evidence>
<dbReference type="OrthoDB" id="9803333at2"/>
<evidence type="ECO:0000256" key="3">
    <source>
        <dbReference type="RuleBase" id="RU000363"/>
    </source>
</evidence>
<dbReference type="AlphaFoldDB" id="A0A1E5QMZ9"/>
<feature type="domain" description="Ketoreductase" evidence="4">
    <location>
        <begin position="35"/>
        <end position="219"/>
    </location>
</feature>